<dbReference type="GO" id="GO:0006412">
    <property type="term" value="P:translation"/>
    <property type="evidence" value="ECO:0007669"/>
    <property type="project" value="UniProtKB-UniRule"/>
</dbReference>
<dbReference type="GO" id="GO:0070181">
    <property type="term" value="F:small ribosomal subunit rRNA binding"/>
    <property type="evidence" value="ECO:0007669"/>
    <property type="project" value="TreeGrafter"/>
</dbReference>
<evidence type="ECO:0000256" key="5">
    <source>
        <dbReference type="RuleBase" id="RU003910"/>
    </source>
</evidence>
<organism evidence="6 7">
    <name type="scientific">Candidatus Roizmanbacteria bacterium RIFCSPLOWO2_01_FULL_38_11</name>
    <dbReference type="NCBI Taxonomy" id="1802060"/>
    <lineage>
        <taxon>Bacteria</taxon>
        <taxon>Candidatus Roizmaniibacteriota</taxon>
    </lineage>
</organism>
<dbReference type="GO" id="GO:0003735">
    <property type="term" value="F:structural constituent of ribosome"/>
    <property type="evidence" value="ECO:0007669"/>
    <property type="project" value="InterPro"/>
</dbReference>
<name>A0A1F7IMF5_9BACT</name>
<evidence type="ECO:0000313" key="7">
    <source>
        <dbReference type="Proteomes" id="UP000179072"/>
    </source>
</evidence>
<keyword evidence="4" id="KW-0699">rRNA-binding</keyword>
<comment type="caution">
    <text evidence="6">The sequence shown here is derived from an EMBL/GenBank/DDBJ whole genome shotgun (WGS) entry which is preliminary data.</text>
</comment>
<proteinExistence type="inferred from homology"/>
<dbReference type="NCBIfam" id="TIGR00165">
    <property type="entry name" value="S18"/>
    <property type="match status" value="1"/>
</dbReference>
<keyword evidence="3 4" id="KW-0687">Ribonucleoprotein</keyword>
<evidence type="ECO:0000256" key="1">
    <source>
        <dbReference type="ARBA" id="ARBA00005589"/>
    </source>
</evidence>
<dbReference type="PRINTS" id="PR00974">
    <property type="entry name" value="RIBOSOMALS18"/>
</dbReference>
<reference evidence="6 7" key="1">
    <citation type="journal article" date="2016" name="Nat. Commun.">
        <title>Thousands of microbial genomes shed light on interconnected biogeochemical processes in an aquifer system.</title>
        <authorList>
            <person name="Anantharaman K."/>
            <person name="Brown C.T."/>
            <person name="Hug L.A."/>
            <person name="Sharon I."/>
            <person name="Castelle C.J."/>
            <person name="Probst A.J."/>
            <person name="Thomas B.C."/>
            <person name="Singh A."/>
            <person name="Wilkins M.J."/>
            <person name="Karaoz U."/>
            <person name="Brodie E.L."/>
            <person name="Williams K.H."/>
            <person name="Hubbard S.S."/>
            <person name="Banfield J.F."/>
        </authorList>
    </citation>
    <scope>NUCLEOTIDE SEQUENCE [LARGE SCALE GENOMIC DNA]</scope>
</reference>
<dbReference type="Proteomes" id="UP000179072">
    <property type="component" value="Unassembled WGS sequence"/>
</dbReference>
<evidence type="ECO:0000256" key="4">
    <source>
        <dbReference type="HAMAP-Rule" id="MF_00270"/>
    </source>
</evidence>
<dbReference type="Pfam" id="PF01084">
    <property type="entry name" value="Ribosomal_S18"/>
    <property type="match status" value="1"/>
</dbReference>
<comment type="function">
    <text evidence="4">Binds as a heterodimer with protein bS6 to the central domain of the 16S rRNA, where it helps stabilize the platform of the 30S subunit.</text>
</comment>
<accession>A0A1F7IMF5</accession>
<evidence type="ECO:0000256" key="2">
    <source>
        <dbReference type="ARBA" id="ARBA00022980"/>
    </source>
</evidence>
<evidence type="ECO:0000256" key="3">
    <source>
        <dbReference type="ARBA" id="ARBA00023274"/>
    </source>
</evidence>
<dbReference type="Gene3D" id="4.10.640.10">
    <property type="entry name" value="Ribosomal protein S18"/>
    <property type="match status" value="1"/>
</dbReference>
<protein>
    <recommendedName>
        <fullName evidence="4">Small ribosomal subunit protein bS18</fullName>
    </recommendedName>
</protein>
<comment type="subunit">
    <text evidence="4">Part of the 30S ribosomal subunit. Forms a tight heterodimer with protein bS6.</text>
</comment>
<dbReference type="PANTHER" id="PTHR13479">
    <property type="entry name" value="30S RIBOSOMAL PROTEIN S18"/>
    <property type="match status" value="1"/>
</dbReference>
<dbReference type="PANTHER" id="PTHR13479:SF40">
    <property type="entry name" value="SMALL RIBOSOMAL SUBUNIT PROTEIN BS18M"/>
    <property type="match status" value="1"/>
</dbReference>
<dbReference type="InterPro" id="IPR001648">
    <property type="entry name" value="Ribosomal_bS18"/>
</dbReference>
<sequence>MTKDYFIKTGTKPHYKDAETLKRFLTSRGKIKSREKSGLTAMTQRRLAQQIKYARYLALIPYTSYQSEHLEQNKTS</sequence>
<dbReference type="InterPro" id="IPR036870">
    <property type="entry name" value="Ribosomal_bS18_sf"/>
</dbReference>
<comment type="similarity">
    <text evidence="1 4 5">Belongs to the bacterial ribosomal protein bS18 family.</text>
</comment>
<keyword evidence="4" id="KW-0694">RNA-binding</keyword>
<dbReference type="SUPFAM" id="SSF46911">
    <property type="entry name" value="Ribosomal protein S18"/>
    <property type="match status" value="1"/>
</dbReference>
<dbReference type="HAMAP" id="MF_00270">
    <property type="entry name" value="Ribosomal_bS18"/>
    <property type="match status" value="1"/>
</dbReference>
<dbReference type="STRING" id="1802060.A2957_00685"/>
<keyword evidence="2 4" id="KW-0689">Ribosomal protein</keyword>
<evidence type="ECO:0000313" key="6">
    <source>
        <dbReference type="EMBL" id="OGK44535.1"/>
    </source>
</evidence>
<gene>
    <name evidence="4" type="primary">rpsR</name>
    <name evidence="6" type="ORF">A2957_00685</name>
</gene>
<dbReference type="EMBL" id="MGAK01000015">
    <property type="protein sequence ID" value="OGK44535.1"/>
    <property type="molecule type" value="Genomic_DNA"/>
</dbReference>
<dbReference type="GO" id="GO:0022627">
    <property type="term" value="C:cytosolic small ribosomal subunit"/>
    <property type="evidence" value="ECO:0007669"/>
    <property type="project" value="TreeGrafter"/>
</dbReference>
<dbReference type="AlphaFoldDB" id="A0A1F7IMF5"/>